<accession>A0A133XG69</accession>
<organism evidence="7 8">
    <name type="scientific">Dechloromonas denitrificans</name>
    <dbReference type="NCBI Taxonomy" id="281362"/>
    <lineage>
        <taxon>Bacteria</taxon>
        <taxon>Pseudomonadati</taxon>
        <taxon>Pseudomonadota</taxon>
        <taxon>Betaproteobacteria</taxon>
        <taxon>Rhodocyclales</taxon>
        <taxon>Azonexaceae</taxon>
        <taxon>Dechloromonas</taxon>
    </lineage>
</organism>
<evidence type="ECO:0000256" key="3">
    <source>
        <dbReference type="ARBA" id="ARBA00022729"/>
    </source>
</evidence>
<name>A0A133XG69_9RHOO</name>
<comment type="similarity">
    <text evidence="2">Belongs to the MipA/OmpV family.</text>
</comment>
<proteinExistence type="inferred from homology"/>
<dbReference type="STRING" id="281362.AT959_16895"/>
<dbReference type="Pfam" id="PF06629">
    <property type="entry name" value="MipA"/>
    <property type="match status" value="1"/>
</dbReference>
<evidence type="ECO:0000313" key="7">
    <source>
        <dbReference type="EMBL" id="KXB29906.1"/>
    </source>
</evidence>
<keyword evidence="3 6" id="KW-0732">Signal</keyword>
<keyword evidence="8" id="KW-1185">Reference proteome</keyword>
<keyword evidence="4" id="KW-0472">Membrane</keyword>
<evidence type="ECO:0000256" key="5">
    <source>
        <dbReference type="ARBA" id="ARBA00023237"/>
    </source>
</evidence>
<evidence type="ECO:0000256" key="4">
    <source>
        <dbReference type="ARBA" id="ARBA00023136"/>
    </source>
</evidence>
<feature type="signal peptide" evidence="6">
    <location>
        <begin position="1"/>
        <end position="24"/>
    </location>
</feature>
<dbReference type="InterPro" id="IPR010583">
    <property type="entry name" value="MipA"/>
</dbReference>
<dbReference type="AlphaFoldDB" id="A0A133XG69"/>
<dbReference type="Proteomes" id="UP000070186">
    <property type="component" value="Unassembled WGS sequence"/>
</dbReference>
<feature type="chain" id="PRO_5007459342" description="MipA/OmpV family protein" evidence="6">
    <location>
        <begin position="25"/>
        <end position="281"/>
    </location>
</feature>
<evidence type="ECO:0000256" key="6">
    <source>
        <dbReference type="SAM" id="SignalP"/>
    </source>
</evidence>
<evidence type="ECO:0000256" key="2">
    <source>
        <dbReference type="ARBA" id="ARBA00005722"/>
    </source>
</evidence>
<dbReference type="RefSeq" id="WP_066885582.1">
    <property type="nucleotide sequence ID" value="NZ_LODL01000035.1"/>
</dbReference>
<protein>
    <recommendedName>
        <fullName evidence="9">MipA/OmpV family protein</fullName>
    </recommendedName>
</protein>
<reference evidence="7 8" key="1">
    <citation type="submission" date="2015-12" db="EMBL/GenBank/DDBJ databases">
        <title>Nitrous oxide reduction kinetics distinguish bacteria harboring typical versus atypical NosZ.</title>
        <authorList>
            <person name="Yoon S."/>
            <person name="Nissen S."/>
            <person name="Park D."/>
            <person name="Sanford R.A."/>
            <person name="Loeffler F.E."/>
        </authorList>
    </citation>
    <scope>NUCLEOTIDE SEQUENCE [LARGE SCALE GENOMIC DNA]</scope>
    <source>
        <strain evidence="7 8">ATCC BAA-841</strain>
    </source>
</reference>
<dbReference type="EMBL" id="LODL01000035">
    <property type="protein sequence ID" value="KXB29906.1"/>
    <property type="molecule type" value="Genomic_DNA"/>
</dbReference>
<evidence type="ECO:0000313" key="8">
    <source>
        <dbReference type="Proteomes" id="UP000070186"/>
    </source>
</evidence>
<comment type="subcellular location">
    <subcellularLocation>
        <location evidence="1">Cell outer membrane</location>
    </subcellularLocation>
</comment>
<gene>
    <name evidence="7" type="ORF">AT959_16895</name>
</gene>
<keyword evidence="5" id="KW-0998">Cell outer membrane</keyword>
<evidence type="ECO:0000256" key="1">
    <source>
        <dbReference type="ARBA" id="ARBA00004442"/>
    </source>
</evidence>
<sequence length="281" mass="31206">MNAAGKTLVAMLAGLALMPNAVRAEQQEKPLWEVGAGVAAFSFPAYRGSDQTNNFLLPVPLVTYHGDFFKADRHGIRGSFFDSDRVDLTVSLALSPPASSEDIKARSGMKDIEGTFEIGPQMDFTFWRSENRARFVKLLMPLRAAFTVESSPKDIGWVFHPKLNMDITDLPNMPGWNLGLLAGPLFGDKRQHAYYYSVDPQYATASRPAYEAKAGYAGMQYLVGLSKRFPKFWVGSFVRYDNLSGATFEDSPLVRQKDYFAAGLAISWIISESSTRVMVND</sequence>
<comment type="caution">
    <text evidence="7">The sequence shown here is derived from an EMBL/GenBank/DDBJ whole genome shotgun (WGS) entry which is preliminary data.</text>
</comment>
<dbReference type="PANTHER" id="PTHR38776">
    <property type="entry name" value="MLTA-INTERACTING PROTEIN-RELATED"/>
    <property type="match status" value="1"/>
</dbReference>
<dbReference type="GO" id="GO:0009279">
    <property type="term" value="C:cell outer membrane"/>
    <property type="evidence" value="ECO:0007669"/>
    <property type="project" value="UniProtKB-SubCell"/>
</dbReference>
<evidence type="ECO:0008006" key="9">
    <source>
        <dbReference type="Google" id="ProtNLM"/>
    </source>
</evidence>
<dbReference type="PANTHER" id="PTHR38776:SF1">
    <property type="entry name" value="MLTA-INTERACTING PROTEIN-RELATED"/>
    <property type="match status" value="1"/>
</dbReference>